<accession>A0A812LYG6</accession>
<comment type="caution">
    <text evidence="1">The sequence shown here is derived from an EMBL/GenBank/DDBJ whole genome shotgun (WGS) entry which is preliminary data.</text>
</comment>
<dbReference type="OrthoDB" id="296386at2759"/>
<reference evidence="1" key="1">
    <citation type="submission" date="2021-02" db="EMBL/GenBank/DDBJ databases">
        <authorList>
            <person name="Dougan E. K."/>
            <person name="Rhodes N."/>
            <person name="Thang M."/>
            <person name="Chan C."/>
        </authorList>
    </citation>
    <scope>NUCLEOTIDE SEQUENCE</scope>
</reference>
<feature type="non-terminal residue" evidence="1">
    <location>
        <position position="124"/>
    </location>
</feature>
<sequence length="124" mass="14498">ANRHSFQPFRKLDAIRVLEFWLDQWVSLDEMERQGVINSYYPCPDADDLEKMHAMMLAPSRFGRPLQASAVELMKNYFGEEITFYFRFVSFLCAALRLGIDLSSDTMHLHHPLNFAKLNSFDFA</sequence>
<proteinExistence type="predicted"/>
<dbReference type="Proteomes" id="UP000649617">
    <property type="component" value="Unassembled WGS sequence"/>
</dbReference>
<evidence type="ECO:0000313" key="1">
    <source>
        <dbReference type="EMBL" id="CAE7254679.1"/>
    </source>
</evidence>
<keyword evidence="2" id="KW-1185">Reference proteome</keyword>
<evidence type="ECO:0000313" key="2">
    <source>
        <dbReference type="Proteomes" id="UP000649617"/>
    </source>
</evidence>
<dbReference type="EMBL" id="CAJNIZ010007036">
    <property type="protein sequence ID" value="CAE7254679.1"/>
    <property type="molecule type" value="Genomic_DNA"/>
</dbReference>
<gene>
    <name evidence="1" type="primary">Ano10</name>
    <name evidence="1" type="ORF">SPIL2461_LOCUS5072</name>
</gene>
<protein>
    <submittedName>
        <fullName evidence="1">Ano10 protein</fullName>
    </submittedName>
</protein>
<dbReference type="AlphaFoldDB" id="A0A812LYG6"/>
<organism evidence="1 2">
    <name type="scientific">Symbiodinium pilosum</name>
    <name type="common">Dinoflagellate</name>
    <dbReference type="NCBI Taxonomy" id="2952"/>
    <lineage>
        <taxon>Eukaryota</taxon>
        <taxon>Sar</taxon>
        <taxon>Alveolata</taxon>
        <taxon>Dinophyceae</taxon>
        <taxon>Suessiales</taxon>
        <taxon>Symbiodiniaceae</taxon>
        <taxon>Symbiodinium</taxon>
    </lineage>
</organism>
<name>A0A812LYG6_SYMPI</name>